<dbReference type="Gene3D" id="3.30.450.20">
    <property type="entry name" value="PAS domain"/>
    <property type="match status" value="7"/>
</dbReference>
<dbReference type="InterPro" id="IPR000014">
    <property type="entry name" value="PAS"/>
</dbReference>
<dbReference type="InParanoid" id="L0HEQ9"/>
<dbReference type="Pfam" id="PF07568">
    <property type="entry name" value="HisKA_2"/>
    <property type="match status" value="1"/>
</dbReference>
<dbReference type="InterPro" id="IPR000700">
    <property type="entry name" value="PAS-assoc_C"/>
</dbReference>
<dbReference type="PROSITE" id="PS50113">
    <property type="entry name" value="PAC"/>
    <property type="match status" value="4"/>
</dbReference>
<feature type="domain" description="PAC" evidence="11">
    <location>
        <begin position="771"/>
        <end position="824"/>
    </location>
</feature>
<reference evidence="13" key="1">
    <citation type="submission" date="2011-12" db="EMBL/GenBank/DDBJ databases">
        <title>Complete sequence of Methanoregula formicicum SMSP.</title>
        <authorList>
            <person name="Lucas S."/>
            <person name="Han J."/>
            <person name="Lapidus A."/>
            <person name="Cheng J.-F."/>
            <person name="Goodwin L."/>
            <person name="Pitluck S."/>
            <person name="Peters L."/>
            <person name="Ovchinnikova G."/>
            <person name="Teshima H."/>
            <person name="Detter J.C."/>
            <person name="Han C."/>
            <person name="Tapia R."/>
            <person name="Land M."/>
            <person name="Hauser L."/>
            <person name="Kyrpides N."/>
            <person name="Ivanova N."/>
            <person name="Pagani I."/>
            <person name="Imachi H."/>
            <person name="Tamaki H."/>
            <person name="Sekiguchi Y."/>
            <person name="Kamagata Y."/>
            <person name="Cadillo-Quiroz H."/>
            <person name="Zinder S."/>
            <person name="Liu W.-T."/>
            <person name="Woyke T."/>
        </authorList>
    </citation>
    <scope>NUCLEOTIDE SEQUENCE [LARGE SCALE GENOMIC DNA]</scope>
    <source>
        <strain evidence="13">DSM 22288 / NBRC 105244 / SMSP</strain>
    </source>
</reference>
<organism evidence="12 13">
    <name type="scientific">Methanoregula formicica (strain DSM 22288 / NBRC 105244 / SMSP)</name>
    <dbReference type="NCBI Taxonomy" id="593750"/>
    <lineage>
        <taxon>Archaea</taxon>
        <taxon>Methanobacteriati</taxon>
        <taxon>Methanobacteriota</taxon>
        <taxon>Stenosarchaea group</taxon>
        <taxon>Methanomicrobia</taxon>
        <taxon>Methanomicrobiales</taxon>
        <taxon>Methanoregulaceae</taxon>
        <taxon>Methanoregula</taxon>
    </lineage>
</organism>
<dbReference type="InterPro" id="IPR011495">
    <property type="entry name" value="Sig_transdc_His_kin_sub2_dim/P"/>
</dbReference>
<keyword evidence="7" id="KW-0175">Coiled coil</keyword>
<name>L0HEQ9_METFS</name>
<dbReference type="HOGENOM" id="CLU_000445_114_18_2"/>
<dbReference type="eggNOG" id="arCOG02386">
    <property type="taxonomic scope" value="Archaea"/>
</dbReference>
<evidence type="ECO:0000313" key="13">
    <source>
        <dbReference type="Proteomes" id="UP000010824"/>
    </source>
</evidence>
<dbReference type="SMART" id="SM00387">
    <property type="entry name" value="HATPase_c"/>
    <property type="match status" value="1"/>
</dbReference>
<dbReference type="Proteomes" id="UP000010824">
    <property type="component" value="Chromosome"/>
</dbReference>
<feature type="domain" description="Response regulatory" evidence="9">
    <location>
        <begin position="1"/>
        <end position="39"/>
    </location>
</feature>
<evidence type="ECO:0000256" key="2">
    <source>
        <dbReference type="ARBA" id="ARBA00012438"/>
    </source>
</evidence>
<dbReference type="InterPro" id="IPR001789">
    <property type="entry name" value="Sig_transdc_resp-reg_receiver"/>
</dbReference>
<dbReference type="InterPro" id="IPR013656">
    <property type="entry name" value="PAS_4"/>
</dbReference>
<evidence type="ECO:0000259" key="8">
    <source>
        <dbReference type="PROSITE" id="PS50109"/>
    </source>
</evidence>
<protein>
    <recommendedName>
        <fullName evidence="2">histidine kinase</fullName>
        <ecNumber evidence="2">2.7.13.3</ecNumber>
    </recommendedName>
</protein>
<feature type="domain" description="PAC" evidence="11">
    <location>
        <begin position="390"/>
        <end position="442"/>
    </location>
</feature>
<dbReference type="AlphaFoldDB" id="L0HEQ9"/>
<evidence type="ECO:0000256" key="7">
    <source>
        <dbReference type="SAM" id="Coils"/>
    </source>
</evidence>
<dbReference type="InterPro" id="IPR003594">
    <property type="entry name" value="HATPase_dom"/>
</dbReference>
<dbReference type="Pfam" id="PF00989">
    <property type="entry name" value="PAS"/>
    <property type="match status" value="2"/>
</dbReference>
<dbReference type="PROSITE" id="PS50112">
    <property type="entry name" value="PAS"/>
    <property type="match status" value="4"/>
</dbReference>
<comment type="catalytic activity">
    <reaction evidence="1">
        <text>ATP + protein L-histidine = ADP + protein N-phospho-L-histidine.</text>
        <dbReference type="EC" id="2.7.13.3"/>
    </reaction>
</comment>
<dbReference type="NCBIfam" id="TIGR00229">
    <property type="entry name" value="sensory_box"/>
    <property type="match status" value="5"/>
</dbReference>
<dbReference type="PROSITE" id="PS50109">
    <property type="entry name" value="HIS_KIN"/>
    <property type="match status" value="1"/>
</dbReference>
<dbReference type="eggNOG" id="arCOG02348">
    <property type="taxonomic scope" value="Archaea"/>
</dbReference>
<dbReference type="InterPro" id="IPR036890">
    <property type="entry name" value="HATPase_C_sf"/>
</dbReference>
<dbReference type="CDD" id="cd00130">
    <property type="entry name" value="PAS"/>
    <property type="match status" value="5"/>
</dbReference>
<evidence type="ECO:0000256" key="6">
    <source>
        <dbReference type="PROSITE-ProRule" id="PRU00169"/>
    </source>
</evidence>
<dbReference type="eggNOG" id="arCOG02367">
    <property type="taxonomic scope" value="Archaea"/>
</dbReference>
<feature type="domain" description="PAS" evidence="10">
    <location>
        <begin position="569"/>
        <end position="639"/>
    </location>
</feature>
<dbReference type="GO" id="GO:0000160">
    <property type="term" value="P:phosphorelay signal transduction system"/>
    <property type="evidence" value="ECO:0007669"/>
    <property type="project" value="InterPro"/>
</dbReference>
<evidence type="ECO:0000256" key="1">
    <source>
        <dbReference type="ARBA" id="ARBA00000085"/>
    </source>
</evidence>
<evidence type="ECO:0000256" key="3">
    <source>
        <dbReference type="ARBA" id="ARBA00022553"/>
    </source>
</evidence>
<sequence>MTGYGDERLAVEIMKSGAVDYIVKSATVFEDLPNISRRAIRFWENIQERVRAEHAEQETQKRLGDILAFLPDPVLAIDTTGTVIAWNNAMENLTGVPAADMLGKGDHEYSIPFYGERRPLLIDLVLEPDTEILNRYPFVQRDGDRIMSETFVAGIYGGKGAYLWGTATHLYDTSGNRVGAIEVIRDITERKKTEEIVRASEGKFRSLVEEVPDFILVHRNGKLLFVNRAASESTGYVHEDLIGRSMLDFIVPEDRERVVTSIEKRLKGEPLIPYEVRILTSTGQERQVIVRGNLIEFEGSPASLNVLTDVTEMRKSEKQLLLKNIVFEASITANSISDIEGIMTDVNPAFLAIWGYRDKKEVIGKPFGHFFTEGDAASEVLKTLDTSGRWSGELVARRADGSTFIAFGTATQTIDDKGNKIGYQSTCLDVSEQKQAEAALQKSEAKFRDLFNTMSSGVVIYEPVSEGQDFIIRDINRAVEWIENVRKENVVGKSVLSVFPGVVEFGLFAVFQRVAETGYAEAFPVSLYKDNRISGWRDNYVYRLESGEIVAIYEDVTEKKQAEEAVRQNETRFSALIQNSSDIIRVLDREGKITYESDSAERILGYPRGSLIGKDPMDYIHPDDRELVRQDLQGVFDQTNSGIPTEFRIRKADGGYIWVEARANNLLDVPGVNGIVVTTRLIQQRKEAEDAIRESEQRLRLALEGADVGFWDWHLPSGTAVFSDRYYTMLGYEPREFPATIDTWTALLHPDDKKRVVADLERQIREGESQLEIEYRIRIKDGSWLWILGRGKVVEKDENGIPIRITGVNIDITNRRLLESEVRSLNVVLEQRVKDRTEALSKANEALEEENMQRLDAEGKLKESLNEKTMLLKEIHHRVKNNLQIIVSLLNLQSRYVKDESVLATIRESQNRVKAMALVHEKLYRAEDIAHIDLNDYIRFLGTGLSQFYDAKSRGIRFSLESPDVRVDINTAIPLGLILNELISNAFKYAFPKGKSGEVFVSVTREEKTLTVIVRDDGAGIPEDFDWKNTQSLGLRLVNSLVDQLDGTIELDRSKGTRFTMVLHEKG</sequence>
<keyword evidence="4" id="KW-0808">Transferase</keyword>
<evidence type="ECO:0000256" key="5">
    <source>
        <dbReference type="ARBA" id="ARBA00022777"/>
    </source>
</evidence>
<evidence type="ECO:0000259" key="9">
    <source>
        <dbReference type="PROSITE" id="PS50110"/>
    </source>
</evidence>
<gene>
    <name evidence="12" type="ordered locus">Metfor_2191</name>
</gene>
<dbReference type="KEGG" id="mfo:Metfor_2191"/>
<dbReference type="InterPro" id="IPR001610">
    <property type="entry name" value="PAC"/>
</dbReference>
<dbReference type="eggNOG" id="arCOG04001">
    <property type="taxonomic scope" value="Archaea"/>
</dbReference>
<proteinExistence type="predicted"/>
<dbReference type="Pfam" id="PF02518">
    <property type="entry name" value="HATPase_c"/>
    <property type="match status" value="1"/>
</dbReference>
<dbReference type="InterPro" id="IPR005467">
    <property type="entry name" value="His_kinase_dom"/>
</dbReference>
<feature type="coiled-coil region" evidence="7">
    <location>
        <begin position="830"/>
        <end position="867"/>
    </location>
</feature>
<dbReference type="PANTHER" id="PTHR43304:SF1">
    <property type="entry name" value="PAC DOMAIN-CONTAINING PROTEIN"/>
    <property type="match status" value="1"/>
</dbReference>
<dbReference type="STRING" id="593750.Metfor_2191"/>
<dbReference type="SMART" id="SM00086">
    <property type="entry name" value="PAC"/>
    <property type="match status" value="5"/>
</dbReference>
<evidence type="ECO:0000259" key="11">
    <source>
        <dbReference type="PROSITE" id="PS50113"/>
    </source>
</evidence>
<evidence type="ECO:0000256" key="4">
    <source>
        <dbReference type="ARBA" id="ARBA00022679"/>
    </source>
</evidence>
<feature type="domain" description="PAS" evidence="10">
    <location>
        <begin position="200"/>
        <end position="269"/>
    </location>
</feature>
<dbReference type="Pfam" id="PF08447">
    <property type="entry name" value="PAS_3"/>
    <property type="match status" value="1"/>
</dbReference>
<keyword evidence="5" id="KW-0418">Kinase</keyword>
<dbReference type="SUPFAM" id="SSF55785">
    <property type="entry name" value="PYP-like sensor domain (PAS domain)"/>
    <property type="match status" value="6"/>
</dbReference>
<comment type="caution">
    <text evidence="6">Lacks conserved residue(s) required for the propagation of feature annotation.</text>
</comment>
<dbReference type="PROSITE" id="PS50110">
    <property type="entry name" value="RESPONSE_REGULATORY"/>
    <property type="match status" value="1"/>
</dbReference>
<reference evidence="12 13" key="2">
    <citation type="journal article" date="2014" name="Genome Announc.">
        <title>Complete Genome Sequence of Methanoregula formicica SMSPT, a Mesophilic Hydrogenotrophic Methanogen Isolated from a Methanogenic Upflow Anaerobic Sludge Blanket Reactor.</title>
        <authorList>
            <person name="Yamamoto K."/>
            <person name="Tamaki H."/>
            <person name="Cadillo-Quiroz H."/>
            <person name="Imachi H."/>
            <person name="Kyrpides N."/>
            <person name="Woyke T."/>
            <person name="Goodwin L."/>
            <person name="Zinder S.H."/>
            <person name="Kamagata Y."/>
            <person name="Liu W.T."/>
        </authorList>
    </citation>
    <scope>NUCLEOTIDE SEQUENCE [LARGE SCALE GENOMIC DNA]</scope>
    <source>
        <strain evidence="13">DSM 22288 / NBRC 105244 / SMSP</strain>
    </source>
</reference>
<dbReference type="Pfam" id="PF08448">
    <property type="entry name" value="PAS_4"/>
    <property type="match status" value="1"/>
</dbReference>
<dbReference type="GO" id="GO:0004673">
    <property type="term" value="F:protein histidine kinase activity"/>
    <property type="evidence" value="ECO:0007669"/>
    <property type="project" value="UniProtKB-EC"/>
</dbReference>
<feature type="domain" description="PAC" evidence="11">
    <location>
        <begin position="149"/>
        <end position="199"/>
    </location>
</feature>
<feature type="domain" description="PAS" evidence="10">
    <location>
        <begin position="59"/>
        <end position="104"/>
    </location>
</feature>
<dbReference type="GO" id="GO:0006355">
    <property type="term" value="P:regulation of DNA-templated transcription"/>
    <property type="evidence" value="ECO:0007669"/>
    <property type="project" value="InterPro"/>
</dbReference>
<dbReference type="Pfam" id="PF13426">
    <property type="entry name" value="PAS_9"/>
    <property type="match status" value="1"/>
</dbReference>
<dbReference type="InterPro" id="IPR052162">
    <property type="entry name" value="Sensor_kinase/Photoreceptor"/>
</dbReference>
<dbReference type="EMBL" id="CP003167">
    <property type="protein sequence ID" value="AGB03197.1"/>
    <property type="molecule type" value="Genomic_DNA"/>
</dbReference>
<dbReference type="SMART" id="SM00091">
    <property type="entry name" value="PAS"/>
    <property type="match status" value="6"/>
</dbReference>
<dbReference type="InterPro" id="IPR035965">
    <property type="entry name" value="PAS-like_dom_sf"/>
</dbReference>
<evidence type="ECO:0000313" key="12">
    <source>
        <dbReference type="EMBL" id="AGB03197.1"/>
    </source>
</evidence>
<evidence type="ECO:0000259" key="10">
    <source>
        <dbReference type="PROSITE" id="PS50112"/>
    </source>
</evidence>
<keyword evidence="13" id="KW-1185">Reference proteome</keyword>
<accession>L0HEQ9</accession>
<dbReference type="EC" id="2.7.13.3" evidence="2"/>
<feature type="coiled-coil region" evidence="7">
    <location>
        <begin position="678"/>
        <end position="705"/>
    </location>
</feature>
<keyword evidence="3" id="KW-0597">Phosphoprotein</keyword>
<dbReference type="SUPFAM" id="SSF55874">
    <property type="entry name" value="ATPase domain of HSP90 chaperone/DNA topoisomerase II/histidine kinase"/>
    <property type="match status" value="1"/>
</dbReference>
<dbReference type="Gene3D" id="3.30.565.10">
    <property type="entry name" value="Histidine kinase-like ATPase, C-terminal domain"/>
    <property type="match status" value="1"/>
</dbReference>
<dbReference type="OrthoDB" id="106630at2157"/>
<feature type="domain" description="PAC" evidence="11">
    <location>
        <begin position="643"/>
        <end position="694"/>
    </location>
</feature>
<feature type="domain" description="Histidine kinase" evidence="8">
    <location>
        <begin position="874"/>
        <end position="1067"/>
    </location>
</feature>
<dbReference type="InterPro" id="IPR013655">
    <property type="entry name" value="PAS_fold_3"/>
</dbReference>
<dbReference type="PANTHER" id="PTHR43304">
    <property type="entry name" value="PHYTOCHROME-LIKE PROTEIN CPH1"/>
    <property type="match status" value="1"/>
</dbReference>
<feature type="domain" description="PAS" evidence="10">
    <location>
        <begin position="695"/>
        <end position="767"/>
    </location>
</feature>
<dbReference type="InterPro" id="IPR013767">
    <property type="entry name" value="PAS_fold"/>
</dbReference>